<evidence type="ECO:0000313" key="1">
    <source>
        <dbReference type="EMBL" id="SVC55102.1"/>
    </source>
</evidence>
<sequence>MLEREDDTQLILRNVANQSTAVAKANVRKRTQGNSLMPSGLIDRLERQSQIDLFSFMSRLGKSGAFDASKGNVARVWRLRAANHRDQQFGDDRIADGGINRKRWLTVNSLVDGRLTDDMLKKGTNAGQWIGVIGVYAGTEFEVAQTGEVTLQLEGAEGAKVWIDGGVVNTAVEIKARLAAGKHSLVLRFDPKALPKAVKASTSQGTFLVD</sequence>
<name>A0A382N5P1_9ZZZZ</name>
<dbReference type="AlphaFoldDB" id="A0A382N5P1"/>
<reference evidence="1" key="1">
    <citation type="submission" date="2018-05" db="EMBL/GenBank/DDBJ databases">
        <authorList>
            <person name="Lanie J.A."/>
            <person name="Ng W.-L."/>
            <person name="Kazmierczak K.M."/>
            <person name="Andrzejewski T.M."/>
            <person name="Davidsen T.M."/>
            <person name="Wayne K.J."/>
            <person name="Tettelin H."/>
            <person name="Glass J.I."/>
            <person name="Rusch D."/>
            <person name="Podicherti R."/>
            <person name="Tsui H.-C.T."/>
            <person name="Winkler M.E."/>
        </authorList>
    </citation>
    <scope>NUCLEOTIDE SEQUENCE</scope>
</reference>
<organism evidence="1">
    <name type="scientific">marine metagenome</name>
    <dbReference type="NCBI Taxonomy" id="408172"/>
    <lineage>
        <taxon>unclassified sequences</taxon>
        <taxon>metagenomes</taxon>
        <taxon>ecological metagenomes</taxon>
    </lineage>
</organism>
<dbReference type="EMBL" id="UINC01097419">
    <property type="protein sequence ID" value="SVC55102.1"/>
    <property type="molecule type" value="Genomic_DNA"/>
</dbReference>
<protein>
    <submittedName>
        <fullName evidence="1">Uncharacterized protein</fullName>
    </submittedName>
</protein>
<proteinExistence type="predicted"/>
<accession>A0A382N5P1</accession>
<gene>
    <name evidence="1" type="ORF">METZ01_LOCUS307956</name>
</gene>